<feature type="binding site" evidence="13">
    <location>
        <begin position="81"/>
        <end position="91"/>
    </location>
    <ligand>
        <name>ATP</name>
        <dbReference type="ChEBI" id="CHEBI:30616"/>
    </ligand>
</feature>
<evidence type="ECO:0000256" key="11">
    <source>
        <dbReference type="ARBA" id="ARBA00049375"/>
    </source>
</evidence>
<dbReference type="GO" id="GO:0005737">
    <property type="term" value="C:cytoplasm"/>
    <property type="evidence" value="ECO:0007669"/>
    <property type="project" value="UniProtKB-SubCell"/>
</dbReference>
<dbReference type="Pfam" id="PF08544">
    <property type="entry name" value="GHMP_kinases_C"/>
    <property type="match status" value="1"/>
</dbReference>
<evidence type="ECO:0000313" key="19">
    <source>
        <dbReference type="Proteomes" id="UP000480929"/>
    </source>
</evidence>
<dbReference type="SUPFAM" id="SSF55060">
    <property type="entry name" value="GHMP Kinase, C-terminal domain"/>
    <property type="match status" value="1"/>
</dbReference>
<dbReference type="GO" id="GO:0009088">
    <property type="term" value="P:threonine biosynthetic process"/>
    <property type="evidence" value="ECO:0007669"/>
    <property type="project" value="UniProtKB-UniRule"/>
</dbReference>
<comment type="subcellular location">
    <subcellularLocation>
        <location evidence="13">Cytoplasm</location>
    </subcellularLocation>
</comment>
<keyword evidence="10 13" id="KW-0067">ATP-binding</keyword>
<dbReference type="UniPathway" id="UPA00050">
    <property type="reaction ID" value="UER00064"/>
</dbReference>
<evidence type="ECO:0000256" key="4">
    <source>
        <dbReference type="ARBA" id="ARBA00017858"/>
    </source>
</evidence>
<comment type="function">
    <text evidence="12 13">Catalyzes the ATP-dependent phosphorylation of L-homoserine to L-homoserine phosphate.</text>
</comment>
<keyword evidence="19" id="KW-1185">Reference proteome</keyword>
<dbReference type="RefSeq" id="WP_154239335.1">
    <property type="nucleotide sequence ID" value="NZ_CALJPI010000308.1"/>
</dbReference>
<keyword evidence="8 13" id="KW-0547">Nucleotide-binding</keyword>
<dbReference type="HAMAP" id="MF_00384">
    <property type="entry name" value="Homoser_kinase"/>
    <property type="match status" value="1"/>
</dbReference>
<dbReference type="GO" id="GO:0005524">
    <property type="term" value="F:ATP binding"/>
    <property type="evidence" value="ECO:0007669"/>
    <property type="project" value="UniProtKB-UniRule"/>
</dbReference>
<keyword evidence="13" id="KW-0963">Cytoplasm</keyword>
<dbReference type="InterPro" id="IPR006204">
    <property type="entry name" value="GHMP_kinase_N_dom"/>
</dbReference>
<evidence type="ECO:0000256" key="2">
    <source>
        <dbReference type="ARBA" id="ARBA00007370"/>
    </source>
</evidence>
<dbReference type="PIRSF" id="PIRSF000676">
    <property type="entry name" value="Homoser_kin"/>
    <property type="match status" value="1"/>
</dbReference>
<dbReference type="EC" id="2.7.1.39" evidence="3 13"/>
<evidence type="ECO:0000256" key="6">
    <source>
        <dbReference type="ARBA" id="ARBA00022679"/>
    </source>
</evidence>
<dbReference type="InterPro" id="IPR006203">
    <property type="entry name" value="GHMP_knse_ATP-bd_CS"/>
</dbReference>
<evidence type="ECO:0000256" key="3">
    <source>
        <dbReference type="ARBA" id="ARBA00012078"/>
    </source>
</evidence>
<dbReference type="AlphaFoldDB" id="A0A6N7S963"/>
<dbReference type="Pfam" id="PF00288">
    <property type="entry name" value="GHMP_kinases_N"/>
    <property type="match status" value="1"/>
</dbReference>
<reference evidence="18 19" key="1">
    <citation type="journal article" date="2019" name="Nat. Med.">
        <title>A library of human gut bacterial isolates paired with longitudinal multiomics data enables mechanistic microbiome research.</title>
        <authorList>
            <person name="Poyet M."/>
            <person name="Groussin M."/>
            <person name="Gibbons S.M."/>
            <person name="Avila-Pacheco J."/>
            <person name="Jiang X."/>
            <person name="Kearney S.M."/>
            <person name="Perrotta A.R."/>
            <person name="Berdy B."/>
            <person name="Zhao S."/>
            <person name="Lieberman T.D."/>
            <person name="Swanson P.K."/>
            <person name="Smith M."/>
            <person name="Roesemann S."/>
            <person name="Alexander J.E."/>
            <person name="Rich S.A."/>
            <person name="Livny J."/>
            <person name="Vlamakis H."/>
            <person name="Clish C."/>
            <person name="Bullock K."/>
            <person name="Deik A."/>
            <person name="Scott J."/>
            <person name="Pierce K.A."/>
            <person name="Xavier R.J."/>
            <person name="Alm E.J."/>
        </authorList>
    </citation>
    <scope>NUCLEOTIDE SEQUENCE [LARGE SCALE GENOMIC DNA]</scope>
    <source>
        <strain evidence="16 18">BIOML-A4</strain>
        <strain evidence="17 19">BIOML-A5</strain>
    </source>
</reference>
<dbReference type="OrthoDB" id="9769912at2"/>
<dbReference type="PANTHER" id="PTHR20861:SF1">
    <property type="entry name" value="HOMOSERINE KINASE"/>
    <property type="match status" value="1"/>
</dbReference>
<dbReference type="EMBL" id="WKPI01000023">
    <property type="protein sequence ID" value="MSC33885.1"/>
    <property type="molecule type" value="Genomic_DNA"/>
</dbReference>
<keyword evidence="6 13" id="KW-0808">Transferase</keyword>
<dbReference type="NCBIfam" id="TIGR00191">
    <property type="entry name" value="thrB"/>
    <property type="match status" value="1"/>
</dbReference>
<evidence type="ECO:0000256" key="10">
    <source>
        <dbReference type="ARBA" id="ARBA00022840"/>
    </source>
</evidence>
<protein>
    <recommendedName>
        <fullName evidence="4 13">Homoserine kinase</fullName>
        <shortName evidence="13">HK</shortName>
        <shortName evidence="13">HSK</shortName>
        <ecNumber evidence="3 13">2.7.1.39</ecNumber>
    </recommendedName>
</protein>
<comment type="pathway">
    <text evidence="1 13">Amino-acid biosynthesis; L-threonine biosynthesis; L-threonine from L-aspartate: step 4/5.</text>
</comment>
<name>A0A6N7S963_9FIRM</name>
<keyword evidence="5 13" id="KW-0028">Amino-acid biosynthesis</keyword>
<dbReference type="Proteomes" id="UP000433575">
    <property type="component" value="Unassembled WGS sequence"/>
</dbReference>
<dbReference type="InterPro" id="IPR000870">
    <property type="entry name" value="Homoserine_kinase"/>
</dbReference>
<evidence type="ECO:0000256" key="9">
    <source>
        <dbReference type="ARBA" id="ARBA00022777"/>
    </source>
</evidence>
<evidence type="ECO:0000256" key="8">
    <source>
        <dbReference type="ARBA" id="ARBA00022741"/>
    </source>
</evidence>
<organism evidence="16 18">
    <name type="scientific">Holdemania massiliensis</name>
    <dbReference type="NCBI Taxonomy" id="1468449"/>
    <lineage>
        <taxon>Bacteria</taxon>
        <taxon>Bacillati</taxon>
        <taxon>Bacillota</taxon>
        <taxon>Erysipelotrichia</taxon>
        <taxon>Erysipelotrichales</taxon>
        <taxon>Erysipelotrichaceae</taxon>
        <taxon>Holdemania</taxon>
    </lineage>
</organism>
<evidence type="ECO:0000313" key="16">
    <source>
        <dbReference type="EMBL" id="MSA90155.1"/>
    </source>
</evidence>
<dbReference type="PROSITE" id="PS00627">
    <property type="entry name" value="GHMP_KINASES_ATP"/>
    <property type="match status" value="1"/>
</dbReference>
<dbReference type="Gene3D" id="3.30.70.890">
    <property type="entry name" value="GHMP kinase, C-terminal domain"/>
    <property type="match status" value="1"/>
</dbReference>
<comment type="caution">
    <text evidence="16">The sequence shown here is derived from an EMBL/GenBank/DDBJ whole genome shotgun (WGS) entry which is preliminary data.</text>
</comment>
<dbReference type="Gene3D" id="3.30.230.10">
    <property type="match status" value="1"/>
</dbReference>
<evidence type="ECO:0000259" key="14">
    <source>
        <dbReference type="Pfam" id="PF00288"/>
    </source>
</evidence>
<proteinExistence type="inferred from homology"/>
<evidence type="ECO:0000256" key="5">
    <source>
        <dbReference type="ARBA" id="ARBA00022605"/>
    </source>
</evidence>
<evidence type="ECO:0000313" key="18">
    <source>
        <dbReference type="Proteomes" id="UP000433575"/>
    </source>
</evidence>
<dbReference type="InterPro" id="IPR013750">
    <property type="entry name" value="GHMP_kinase_C_dom"/>
</dbReference>
<comment type="catalytic activity">
    <reaction evidence="11 13">
        <text>L-homoserine + ATP = O-phospho-L-homoserine + ADP + H(+)</text>
        <dbReference type="Rhea" id="RHEA:13985"/>
        <dbReference type="ChEBI" id="CHEBI:15378"/>
        <dbReference type="ChEBI" id="CHEBI:30616"/>
        <dbReference type="ChEBI" id="CHEBI:57476"/>
        <dbReference type="ChEBI" id="CHEBI:57590"/>
        <dbReference type="ChEBI" id="CHEBI:456216"/>
        <dbReference type="EC" id="2.7.1.39"/>
    </reaction>
</comment>
<sequence>MIKVIVPATTANLGPGFDTLGLALDLEASFTFTLADQFAITGCPERFCNADNLVQRAYCRLFQKLNEEPLPVRITIDSPIPPSRGLGSSSACIIAGLCGANALLNEPVSALDLLRLACELEGHPDNVTPALLGGLKAAIVDQDCLLTADFTVSDRLHWAALVPDYELETQRARQALPAAIPHAQAAGALGKLAFLLKGLETADSALLEAAMNEPLHEPYRIPLIPEYDEVRQLCRDQGAAAVMISGSGPTLLAIFLDTLPEAALSLKLKTLSHHWQLLPCRVQQEGTRIGMKEDFYE</sequence>
<dbReference type="PRINTS" id="PR00958">
    <property type="entry name" value="HOMSERKINASE"/>
</dbReference>
<feature type="domain" description="GHMP kinase N-terminal" evidence="14">
    <location>
        <begin position="52"/>
        <end position="134"/>
    </location>
</feature>
<evidence type="ECO:0000256" key="1">
    <source>
        <dbReference type="ARBA" id="ARBA00005015"/>
    </source>
</evidence>
<keyword evidence="7 13" id="KW-0791">Threonine biosynthesis</keyword>
<evidence type="ECO:0000313" key="17">
    <source>
        <dbReference type="EMBL" id="MSC33885.1"/>
    </source>
</evidence>
<dbReference type="InterPro" id="IPR014721">
    <property type="entry name" value="Ribsml_uS5_D2-typ_fold_subgr"/>
</dbReference>
<dbReference type="SUPFAM" id="SSF54211">
    <property type="entry name" value="Ribosomal protein S5 domain 2-like"/>
    <property type="match status" value="1"/>
</dbReference>
<accession>A0A6N7S963</accession>
<evidence type="ECO:0000256" key="7">
    <source>
        <dbReference type="ARBA" id="ARBA00022697"/>
    </source>
</evidence>
<dbReference type="PANTHER" id="PTHR20861">
    <property type="entry name" value="HOMOSERINE/4-DIPHOSPHOCYTIDYL-2-C-METHYL-D-ERYTHRITOL KINASE"/>
    <property type="match status" value="1"/>
</dbReference>
<dbReference type="InterPro" id="IPR036554">
    <property type="entry name" value="GHMP_kinase_C_sf"/>
</dbReference>
<evidence type="ECO:0000259" key="15">
    <source>
        <dbReference type="Pfam" id="PF08544"/>
    </source>
</evidence>
<evidence type="ECO:0000256" key="13">
    <source>
        <dbReference type="HAMAP-Rule" id="MF_00384"/>
    </source>
</evidence>
<dbReference type="InterPro" id="IPR020568">
    <property type="entry name" value="Ribosomal_Su5_D2-typ_SF"/>
</dbReference>
<dbReference type="Proteomes" id="UP000480929">
    <property type="component" value="Unassembled WGS sequence"/>
</dbReference>
<keyword evidence="9 13" id="KW-0418">Kinase</keyword>
<gene>
    <name evidence="13 16" type="primary">thrB</name>
    <name evidence="17" type="ORF">GKD88_12215</name>
    <name evidence="16" type="ORF">GKE08_12545</name>
</gene>
<evidence type="ECO:0000256" key="12">
    <source>
        <dbReference type="ARBA" id="ARBA00049954"/>
    </source>
</evidence>
<dbReference type="GO" id="GO:0004413">
    <property type="term" value="F:homoserine kinase activity"/>
    <property type="evidence" value="ECO:0007669"/>
    <property type="project" value="UniProtKB-UniRule"/>
</dbReference>
<feature type="domain" description="GHMP kinase C-terminal" evidence="15">
    <location>
        <begin position="196"/>
        <end position="262"/>
    </location>
</feature>
<comment type="similarity">
    <text evidence="2 13">Belongs to the GHMP kinase family. Homoserine kinase subfamily.</text>
</comment>
<dbReference type="EMBL" id="WKPJ01000021">
    <property type="protein sequence ID" value="MSA90155.1"/>
    <property type="molecule type" value="Genomic_DNA"/>
</dbReference>